<protein>
    <submittedName>
        <fullName evidence="8">WD40 repeat-like protein</fullName>
    </submittedName>
</protein>
<name>A0A2T4BUF1_TRILO</name>
<evidence type="ECO:0000256" key="3">
    <source>
        <dbReference type="ARBA" id="ARBA00022737"/>
    </source>
</evidence>
<dbReference type="InterPro" id="IPR051243">
    <property type="entry name" value="PcG_WD-repeat"/>
</dbReference>
<evidence type="ECO:0000256" key="6">
    <source>
        <dbReference type="PROSITE-ProRule" id="PRU00221"/>
    </source>
</evidence>
<keyword evidence="5" id="KW-0804">Transcription</keyword>
<dbReference type="PROSITE" id="PS50294">
    <property type="entry name" value="WD_REPEATS_REGION"/>
    <property type="match status" value="1"/>
</dbReference>
<evidence type="ECO:0000256" key="5">
    <source>
        <dbReference type="ARBA" id="ARBA00023163"/>
    </source>
</evidence>
<organism evidence="8 9">
    <name type="scientific">Trichoderma longibrachiatum ATCC 18648</name>
    <dbReference type="NCBI Taxonomy" id="983965"/>
    <lineage>
        <taxon>Eukaryota</taxon>
        <taxon>Fungi</taxon>
        <taxon>Dikarya</taxon>
        <taxon>Ascomycota</taxon>
        <taxon>Pezizomycotina</taxon>
        <taxon>Sordariomycetes</taxon>
        <taxon>Hypocreomycetidae</taxon>
        <taxon>Hypocreales</taxon>
        <taxon>Hypocreaceae</taxon>
        <taxon>Trichoderma</taxon>
    </lineage>
</organism>
<dbReference type="InterPro" id="IPR036322">
    <property type="entry name" value="WD40_repeat_dom_sf"/>
</dbReference>
<keyword evidence="9" id="KW-1185">Reference proteome</keyword>
<dbReference type="OrthoDB" id="7318948at2759"/>
<feature type="repeat" description="WD" evidence="6">
    <location>
        <begin position="203"/>
        <end position="236"/>
    </location>
</feature>
<keyword evidence="2 6" id="KW-0853">WD repeat</keyword>
<dbReference type="Proteomes" id="UP000240760">
    <property type="component" value="Unassembled WGS sequence"/>
</dbReference>
<evidence type="ECO:0000256" key="1">
    <source>
        <dbReference type="ARBA" id="ARBA00008075"/>
    </source>
</evidence>
<evidence type="ECO:0000313" key="8">
    <source>
        <dbReference type="EMBL" id="PTB72943.1"/>
    </source>
</evidence>
<reference evidence="8 9" key="1">
    <citation type="submission" date="2016-07" db="EMBL/GenBank/DDBJ databases">
        <title>Multiple horizontal gene transfer events from other fungi enriched the ability of initially mycotrophic Trichoderma (Ascomycota) to feed on dead plant biomass.</title>
        <authorList>
            <consortium name="DOE Joint Genome Institute"/>
            <person name="Aerts A."/>
            <person name="Atanasova L."/>
            <person name="Chenthamara K."/>
            <person name="Zhang J."/>
            <person name="Grujic M."/>
            <person name="Henrissat B."/>
            <person name="Kuo A."/>
            <person name="Salamov A."/>
            <person name="Lipzen A."/>
            <person name="Labutti K."/>
            <person name="Barry K."/>
            <person name="Miao Y."/>
            <person name="Rahimi M.J."/>
            <person name="Shen Q."/>
            <person name="Grigoriev I.V."/>
            <person name="Kubicek C.P."/>
            <person name="Druzhinina I.S."/>
        </authorList>
    </citation>
    <scope>NUCLEOTIDE SEQUENCE [LARGE SCALE GENOMIC DNA]</scope>
    <source>
        <strain evidence="8 9">ATCC 18648</strain>
    </source>
</reference>
<gene>
    <name evidence="8" type="ORF">M440DRAFT_1340182</name>
</gene>
<dbReference type="AlphaFoldDB" id="A0A2T4BUF1"/>
<dbReference type="PANTHER" id="PTHR10253">
    <property type="entry name" value="POLYCOMB PROTEIN"/>
    <property type="match status" value="1"/>
</dbReference>
<proteinExistence type="inferred from homology"/>
<dbReference type="STRING" id="983965.A0A2T4BUF1"/>
<comment type="similarity">
    <text evidence="1">Belongs to the WD repeat ESC family.</text>
</comment>
<dbReference type="InterPro" id="IPR001680">
    <property type="entry name" value="WD40_rpt"/>
</dbReference>
<dbReference type="Gene3D" id="2.130.10.10">
    <property type="entry name" value="YVTN repeat-like/Quinoprotein amine dehydrogenase"/>
    <property type="match status" value="1"/>
</dbReference>
<feature type="region of interest" description="Disordered" evidence="7">
    <location>
        <begin position="399"/>
        <end position="450"/>
    </location>
</feature>
<evidence type="ECO:0000256" key="4">
    <source>
        <dbReference type="ARBA" id="ARBA00023015"/>
    </source>
</evidence>
<keyword evidence="3" id="KW-0677">Repeat</keyword>
<evidence type="ECO:0000256" key="2">
    <source>
        <dbReference type="ARBA" id="ARBA00022574"/>
    </source>
</evidence>
<sequence>MASVDDVNFELPKLRTSFSLENDTRFLGSDDNIAGKQQISDTKHTHIEFFDVKFCPYQPLDHEPVFAAISKKHVIICRLTKDPDDANPCHVINVIRDDDDEAASCCCTWTMDASSGRPYICIGGVDAKVKIYDAISGHLIECTEGFLSSFSVLSAMEGFDVNDLATSPVNPHIIASASDDTSVRIWSVEEKHRRQPCLCILAGEGHSWNLLSVAFHETGRYLLSGGHDQIINLWTIPDLPAEPIETPLQIHYPHFSTSAVHSGIVDCVSFFGDLILSRACHDNVIVLWKIEGFSSDGPPPAQSAAPTPQNVLPTNYEDPGRLTRSAFVPVTSPQCPVQYTRLLAFHTPNCGPQFFMRFRLHHVPNQNPVLAFCNAAGNIFFWDLKRLTAHRDIMLALSNPTDKDKDKPIQLPSWQKTVIPRSRADSTNKSRAAAGQGQDLSAPGVVKQADSREFSPETLESWATKYSMADTHEPLRHHKMEASSANFVGRQASWSPGGDWCVVVGSSNTALLLQRWAPK</sequence>
<dbReference type="EMBL" id="KZ679139">
    <property type="protein sequence ID" value="PTB72943.1"/>
    <property type="molecule type" value="Genomic_DNA"/>
</dbReference>
<keyword evidence="4" id="KW-0805">Transcription regulation</keyword>
<dbReference type="Pfam" id="PF00400">
    <property type="entry name" value="WD40"/>
    <property type="match status" value="2"/>
</dbReference>
<dbReference type="SMART" id="SM00320">
    <property type="entry name" value="WD40"/>
    <property type="match status" value="4"/>
</dbReference>
<dbReference type="InterPro" id="IPR015943">
    <property type="entry name" value="WD40/YVTN_repeat-like_dom_sf"/>
</dbReference>
<evidence type="ECO:0000313" key="9">
    <source>
        <dbReference type="Proteomes" id="UP000240760"/>
    </source>
</evidence>
<evidence type="ECO:0000256" key="7">
    <source>
        <dbReference type="SAM" id="MobiDB-lite"/>
    </source>
</evidence>
<dbReference type="SUPFAM" id="SSF50978">
    <property type="entry name" value="WD40 repeat-like"/>
    <property type="match status" value="1"/>
</dbReference>
<dbReference type="PROSITE" id="PS50082">
    <property type="entry name" value="WD_REPEATS_2"/>
    <property type="match status" value="1"/>
</dbReference>
<accession>A0A2T4BUF1</accession>